<reference evidence="2 3" key="1">
    <citation type="submission" date="2018-11" db="EMBL/GenBank/DDBJ databases">
        <authorList>
            <consortium name="Pathogen Informatics"/>
        </authorList>
    </citation>
    <scope>NUCLEOTIDE SEQUENCE [LARGE SCALE GENOMIC DNA]</scope>
</reference>
<dbReference type="AlphaFoldDB" id="A0A3P7L760"/>
<protein>
    <recommendedName>
        <fullName evidence="4">Saposin B-type domain-containing protein</fullName>
    </recommendedName>
</protein>
<dbReference type="EMBL" id="UYYB01095012">
    <property type="protein sequence ID" value="VDM75182.1"/>
    <property type="molecule type" value="Genomic_DNA"/>
</dbReference>
<feature type="signal peptide" evidence="1">
    <location>
        <begin position="1"/>
        <end position="16"/>
    </location>
</feature>
<gene>
    <name evidence="2" type="ORF">SVUK_LOCUS10180</name>
</gene>
<keyword evidence="3" id="KW-1185">Reference proteome</keyword>
<dbReference type="Proteomes" id="UP000270094">
    <property type="component" value="Unassembled WGS sequence"/>
</dbReference>
<keyword evidence="1" id="KW-0732">Signal</keyword>
<feature type="chain" id="PRO_5018095581" description="Saposin B-type domain-containing protein" evidence="1">
    <location>
        <begin position="17"/>
        <end position="118"/>
    </location>
</feature>
<proteinExistence type="predicted"/>
<evidence type="ECO:0008006" key="4">
    <source>
        <dbReference type="Google" id="ProtNLM"/>
    </source>
</evidence>
<organism evidence="2 3">
    <name type="scientific">Strongylus vulgaris</name>
    <name type="common">Blood worm</name>
    <dbReference type="NCBI Taxonomy" id="40348"/>
    <lineage>
        <taxon>Eukaryota</taxon>
        <taxon>Metazoa</taxon>
        <taxon>Ecdysozoa</taxon>
        <taxon>Nematoda</taxon>
        <taxon>Chromadorea</taxon>
        <taxon>Rhabditida</taxon>
        <taxon>Rhabditina</taxon>
        <taxon>Rhabditomorpha</taxon>
        <taxon>Strongyloidea</taxon>
        <taxon>Strongylidae</taxon>
        <taxon>Strongylus</taxon>
    </lineage>
</organism>
<evidence type="ECO:0000313" key="2">
    <source>
        <dbReference type="EMBL" id="VDM75182.1"/>
    </source>
</evidence>
<dbReference type="OrthoDB" id="10413291at2759"/>
<name>A0A3P7L760_STRVU</name>
<evidence type="ECO:0000256" key="1">
    <source>
        <dbReference type="SAM" id="SignalP"/>
    </source>
</evidence>
<evidence type="ECO:0000313" key="3">
    <source>
        <dbReference type="Proteomes" id="UP000270094"/>
    </source>
</evidence>
<sequence>MRLLVLLLTIVFAVVCDKWSECDTCMFSVNTFMDFPERGGKMRKRDKLKKVCEFVEIQIGDPKHVKLCNKVLREVIASKSIFRKMQASKLKNHGDMKPFCAEGLSKSYCEIEEDEDEE</sequence>
<accession>A0A3P7L760</accession>